<evidence type="ECO:0000313" key="4">
    <source>
        <dbReference type="Proteomes" id="UP001058974"/>
    </source>
</evidence>
<reference evidence="3 4" key="1">
    <citation type="journal article" date="2022" name="Nat. Genet.">
        <title>Improved pea reference genome and pan-genome highlight genomic features and evolutionary characteristics.</title>
        <authorList>
            <person name="Yang T."/>
            <person name="Liu R."/>
            <person name="Luo Y."/>
            <person name="Hu S."/>
            <person name="Wang D."/>
            <person name="Wang C."/>
            <person name="Pandey M.K."/>
            <person name="Ge S."/>
            <person name="Xu Q."/>
            <person name="Li N."/>
            <person name="Li G."/>
            <person name="Huang Y."/>
            <person name="Saxena R.K."/>
            <person name="Ji Y."/>
            <person name="Li M."/>
            <person name="Yan X."/>
            <person name="He Y."/>
            <person name="Liu Y."/>
            <person name="Wang X."/>
            <person name="Xiang C."/>
            <person name="Varshney R.K."/>
            <person name="Ding H."/>
            <person name="Gao S."/>
            <person name="Zong X."/>
        </authorList>
    </citation>
    <scope>NUCLEOTIDE SEQUENCE [LARGE SCALE GENOMIC DNA]</scope>
    <source>
        <strain evidence="3 4">cv. Zhongwan 6</strain>
    </source>
</reference>
<evidence type="ECO:0000313" key="3">
    <source>
        <dbReference type="EMBL" id="KAI5387068.1"/>
    </source>
</evidence>
<organism evidence="3 4">
    <name type="scientific">Pisum sativum</name>
    <name type="common">Garden pea</name>
    <name type="synonym">Lathyrus oleraceus</name>
    <dbReference type="NCBI Taxonomy" id="3888"/>
    <lineage>
        <taxon>Eukaryota</taxon>
        <taxon>Viridiplantae</taxon>
        <taxon>Streptophyta</taxon>
        <taxon>Embryophyta</taxon>
        <taxon>Tracheophyta</taxon>
        <taxon>Spermatophyta</taxon>
        <taxon>Magnoliopsida</taxon>
        <taxon>eudicotyledons</taxon>
        <taxon>Gunneridae</taxon>
        <taxon>Pentapetalae</taxon>
        <taxon>rosids</taxon>
        <taxon>fabids</taxon>
        <taxon>Fabales</taxon>
        <taxon>Fabaceae</taxon>
        <taxon>Papilionoideae</taxon>
        <taxon>50 kb inversion clade</taxon>
        <taxon>NPAAA clade</taxon>
        <taxon>Hologalegina</taxon>
        <taxon>IRL clade</taxon>
        <taxon>Fabeae</taxon>
        <taxon>Lathyrus</taxon>
    </lineage>
</organism>
<dbReference type="Gramene" id="Psat07G0328300-T1">
    <property type="protein sequence ID" value="KAI5387068.1"/>
    <property type="gene ID" value="KIW84_073283"/>
</dbReference>
<sequence>TPIFSKSIHLHTSNIMLTKQHEIKLPMFQTLFLMFFYITVPVMINGVESRKLDETTMPTTNDTDVKCAPSCGGYAPPPPPPPQNCPPPPSPPPPSPKKPPSQNCPPPPSPSSYLYITGPPGNLYPIDENFSGVNHRHHRSLAVVLLSLAVAFWGVITVEGYISQFL</sequence>
<keyword evidence="2" id="KW-0472">Membrane</keyword>
<keyword evidence="2" id="KW-0812">Transmembrane</keyword>
<dbReference type="PANTHER" id="PTHR35094">
    <property type="entry name" value="LEUCINE-RICH REPEAT EXTENSIN-LIKE PROTEIN 2"/>
    <property type="match status" value="1"/>
</dbReference>
<evidence type="ECO:0000256" key="2">
    <source>
        <dbReference type="SAM" id="Phobius"/>
    </source>
</evidence>
<protein>
    <submittedName>
        <fullName evidence="3">Uncharacterized protein</fullName>
    </submittedName>
</protein>
<keyword evidence="2" id="KW-1133">Transmembrane helix</keyword>
<dbReference type="PANTHER" id="PTHR35094:SF1">
    <property type="entry name" value="PROTEIN, PUTATIVE-RELATED"/>
    <property type="match status" value="1"/>
</dbReference>
<keyword evidence="4" id="KW-1185">Reference proteome</keyword>
<gene>
    <name evidence="3" type="ORF">KIW84_073283</name>
</gene>
<dbReference type="EMBL" id="JAMSHJ010000007">
    <property type="protein sequence ID" value="KAI5387068.1"/>
    <property type="molecule type" value="Genomic_DNA"/>
</dbReference>
<dbReference type="Proteomes" id="UP001058974">
    <property type="component" value="Chromosome 7"/>
</dbReference>
<feature type="transmembrane region" description="Helical" evidence="2">
    <location>
        <begin position="141"/>
        <end position="162"/>
    </location>
</feature>
<feature type="region of interest" description="Disordered" evidence="1">
    <location>
        <begin position="55"/>
        <end position="111"/>
    </location>
</feature>
<feature type="compositionally biased region" description="Pro residues" evidence="1">
    <location>
        <begin position="75"/>
        <end position="110"/>
    </location>
</feature>
<proteinExistence type="predicted"/>
<feature type="non-terminal residue" evidence="3">
    <location>
        <position position="1"/>
    </location>
</feature>
<evidence type="ECO:0000256" key="1">
    <source>
        <dbReference type="SAM" id="MobiDB-lite"/>
    </source>
</evidence>
<feature type="transmembrane region" description="Helical" evidence="2">
    <location>
        <begin position="27"/>
        <end position="47"/>
    </location>
</feature>
<name>A0A9D4ZYE3_PEA</name>
<dbReference type="AlphaFoldDB" id="A0A9D4ZYE3"/>
<comment type="caution">
    <text evidence="3">The sequence shown here is derived from an EMBL/GenBank/DDBJ whole genome shotgun (WGS) entry which is preliminary data.</text>
</comment>
<accession>A0A9D4ZYE3</accession>